<dbReference type="OMA" id="LAHYICL"/>
<reference evidence="3" key="2">
    <citation type="journal article" date="2013" name="PLoS Genet.">
        <title>Comparative genome structure, secondary metabolite, and effector coding capacity across Cochliobolus pathogens.</title>
        <authorList>
            <person name="Condon B.J."/>
            <person name="Leng Y."/>
            <person name="Wu D."/>
            <person name="Bushley K.E."/>
            <person name="Ohm R.A."/>
            <person name="Otillar R."/>
            <person name="Martin J."/>
            <person name="Schackwitz W."/>
            <person name="Grimwood J."/>
            <person name="MohdZainudin N."/>
            <person name="Xue C."/>
            <person name="Wang R."/>
            <person name="Manning V.A."/>
            <person name="Dhillon B."/>
            <person name="Tu Z.J."/>
            <person name="Steffenson B.J."/>
            <person name="Salamov A."/>
            <person name="Sun H."/>
            <person name="Lowry S."/>
            <person name="LaButti K."/>
            <person name="Han J."/>
            <person name="Copeland A."/>
            <person name="Lindquist E."/>
            <person name="Barry K."/>
            <person name="Schmutz J."/>
            <person name="Baker S.E."/>
            <person name="Ciuffetti L.M."/>
            <person name="Grigoriev I.V."/>
            <person name="Zhong S."/>
            <person name="Turgeon B.G."/>
        </authorList>
    </citation>
    <scope>NUCLEOTIDE SEQUENCE [LARGE SCALE GENOMIC DNA]</scope>
    <source>
        <strain evidence="3">ND90Pr / ATCC 201652</strain>
    </source>
</reference>
<dbReference type="EMBL" id="KB445644">
    <property type="protein sequence ID" value="EMD63863.1"/>
    <property type="molecule type" value="Genomic_DNA"/>
</dbReference>
<dbReference type="Pfam" id="PF00646">
    <property type="entry name" value="F-box"/>
    <property type="match status" value="1"/>
</dbReference>
<evidence type="ECO:0000313" key="2">
    <source>
        <dbReference type="EMBL" id="EMD63863.1"/>
    </source>
</evidence>
<dbReference type="OrthoDB" id="3792830at2759"/>
<accession>M2S938</accession>
<keyword evidence="3" id="KW-1185">Reference proteome</keyword>
<proteinExistence type="predicted"/>
<dbReference type="PROSITE" id="PS50181">
    <property type="entry name" value="FBOX"/>
    <property type="match status" value="1"/>
</dbReference>
<reference evidence="2 3" key="1">
    <citation type="journal article" date="2012" name="PLoS Pathog.">
        <title>Diverse lifestyles and strategies of plant pathogenesis encoded in the genomes of eighteen Dothideomycetes fungi.</title>
        <authorList>
            <person name="Ohm R.A."/>
            <person name="Feau N."/>
            <person name="Henrissat B."/>
            <person name="Schoch C.L."/>
            <person name="Horwitz B.A."/>
            <person name="Barry K.W."/>
            <person name="Condon B.J."/>
            <person name="Copeland A.C."/>
            <person name="Dhillon B."/>
            <person name="Glaser F."/>
            <person name="Hesse C.N."/>
            <person name="Kosti I."/>
            <person name="LaButti K."/>
            <person name="Lindquist E.A."/>
            <person name="Lucas S."/>
            <person name="Salamov A.A."/>
            <person name="Bradshaw R.E."/>
            <person name="Ciuffetti L."/>
            <person name="Hamelin R.C."/>
            <person name="Kema G.H.J."/>
            <person name="Lawrence C."/>
            <person name="Scott J.A."/>
            <person name="Spatafora J.W."/>
            <person name="Turgeon B.G."/>
            <person name="de Wit P.J.G.M."/>
            <person name="Zhong S."/>
            <person name="Goodwin S.B."/>
            <person name="Grigoriev I.V."/>
        </authorList>
    </citation>
    <scope>NUCLEOTIDE SEQUENCE [LARGE SCALE GENOMIC DNA]</scope>
    <source>
        <strain evidence="3">ND90Pr / ATCC 201652</strain>
    </source>
</reference>
<evidence type="ECO:0000259" key="1">
    <source>
        <dbReference type="PROSITE" id="PS50181"/>
    </source>
</evidence>
<organism evidence="2 3">
    <name type="scientific">Cochliobolus sativus (strain ND90Pr / ATCC 201652)</name>
    <name type="common">Common root rot and spot blotch fungus</name>
    <name type="synonym">Bipolaris sorokiniana</name>
    <dbReference type="NCBI Taxonomy" id="665912"/>
    <lineage>
        <taxon>Eukaryota</taxon>
        <taxon>Fungi</taxon>
        <taxon>Dikarya</taxon>
        <taxon>Ascomycota</taxon>
        <taxon>Pezizomycotina</taxon>
        <taxon>Dothideomycetes</taxon>
        <taxon>Pleosporomycetidae</taxon>
        <taxon>Pleosporales</taxon>
        <taxon>Pleosporineae</taxon>
        <taxon>Pleosporaceae</taxon>
        <taxon>Bipolaris</taxon>
    </lineage>
</organism>
<evidence type="ECO:0000313" key="3">
    <source>
        <dbReference type="Proteomes" id="UP000016934"/>
    </source>
</evidence>
<dbReference type="SUPFAM" id="SSF81383">
    <property type="entry name" value="F-box domain"/>
    <property type="match status" value="1"/>
</dbReference>
<dbReference type="KEGG" id="bsc:COCSADRAFT_172107"/>
<protein>
    <recommendedName>
        <fullName evidence="1">F-box domain-containing protein</fullName>
    </recommendedName>
</protein>
<dbReference type="InterPro" id="IPR036047">
    <property type="entry name" value="F-box-like_dom_sf"/>
</dbReference>
<dbReference type="HOGENOM" id="CLU_849938_0_0_1"/>
<dbReference type="SMART" id="SM00256">
    <property type="entry name" value="FBOX"/>
    <property type="match status" value="1"/>
</dbReference>
<feature type="domain" description="F-box" evidence="1">
    <location>
        <begin position="23"/>
        <end position="69"/>
    </location>
</feature>
<dbReference type="RefSeq" id="XP_007700854.1">
    <property type="nucleotide sequence ID" value="XM_007702664.1"/>
</dbReference>
<dbReference type="GeneID" id="19132780"/>
<sequence length="310" mass="35333">MLSCRVQLDHGKHDCTYSPTATLGILYTFPIELQQRIVSHLDVKSLLVFRRVSKPAMSLVNSLLEYKKIMIHAPMALRMAIAIKTHHRFTISDLFAALCQRHCEDCGILAHYICLFTCRRICLSQEKYCEGSLAPCVTIPSSGGDYIITCGLFEYNSMIFRIPNNAPRFSPVPGFHMNARIAGKVDHFNKIDINSRDSYVDMNYVVPGLKKYLPESLRVVTEEKMVMMKSVSAVVAPWMSKRSLDAEYGMQCQTCMAEQKRYIARFRSNSNSSMRILQCAVWTKEELEKHMREEHGVVEKSVQGDLTESV</sequence>
<dbReference type="STRING" id="665912.M2S938"/>
<gene>
    <name evidence="2" type="ORF">COCSADRAFT_172107</name>
</gene>
<dbReference type="AlphaFoldDB" id="M2S938"/>
<dbReference type="Proteomes" id="UP000016934">
    <property type="component" value="Unassembled WGS sequence"/>
</dbReference>
<name>M2S938_COCSN</name>
<dbReference type="InterPro" id="IPR001810">
    <property type="entry name" value="F-box_dom"/>
</dbReference>